<dbReference type="PANTHER" id="PTHR48090:SF7">
    <property type="entry name" value="RFBJ PROTEIN"/>
    <property type="match status" value="1"/>
</dbReference>
<dbReference type="RefSeq" id="WP_284032007.1">
    <property type="nucleotide sequence ID" value="NZ_CP126154.1"/>
</dbReference>
<dbReference type="Proteomes" id="UP001596461">
    <property type="component" value="Unassembled WGS sequence"/>
</dbReference>
<dbReference type="InterPro" id="IPR001173">
    <property type="entry name" value="Glyco_trans_2-like"/>
</dbReference>
<keyword evidence="2" id="KW-0812">Transmembrane</keyword>
<reference evidence="4 5" key="1">
    <citation type="journal article" date="2019" name="Int. J. Syst. Evol. Microbiol.">
        <title>The Global Catalogue of Microorganisms (GCM) 10K type strain sequencing project: providing services to taxonomists for standard genome sequencing and annotation.</title>
        <authorList>
            <consortium name="The Broad Institute Genomics Platform"/>
            <consortium name="The Broad Institute Genome Sequencing Center for Infectious Disease"/>
            <person name="Wu L."/>
            <person name="Ma J."/>
        </authorList>
    </citation>
    <scope>NUCLEOTIDE SEQUENCE [LARGE SCALE GENOMIC DNA]</scope>
    <source>
        <strain evidence="4 5">DT31</strain>
    </source>
</reference>
<keyword evidence="5" id="KW-1185">Reference proteome</keyword>
<evidence type="ECO:0000313" key="5">
    <source>
        <dbReference type="Proteomes" id="UP001596461"/>
    </source>
</evidence>
<keyword evidence="4" id="KW-0808">Transferase</keyword>
<name>A0ABD5WBP6_9EURY</name>
<keyword evidence="4" id="KW-0328">Glycosyltransferase</keyword>
<dbReference type="InterPro" id="IPR050256">
    <property type="entry name" value="Glycosyltransferase_2"/>
</dbReference>
<keyword evidence="2" id="KW-1133">Transmembrane helix</keyword>
<evidence type="ECO:0000256" key="1">
    <source>
        <dbReference type="SAM" id="MobiDB-lite"/>
    </source>
</evidence>
<feature type="compositionally biased region" description="Basic and acidic residues" evidence="1">
    <location>
        <begin position="301"/>
        <end position="312"/>
    </location>
</feature>
<feature type="transmembrane region" description="Helical" evidence="2">
    <location>
        <begin position="263"/>
        <end position="288"/>
    </location>
</feature>
<gene>
    <name evidence="4" type="primary">aglJ</name>
    <name evidence="4" type="ORF">ACFQL9_06820</name>
</gene>
<evidence type="ECO:0000313" key="4">
    <source>
        <dbReference type="EMBL" id="MFC7069349.1"/>
    </source>
</evidence>
<evidence type="ECO:0000259" key="3">
    <source>
        <dbReference type="Pfam" id="PF00535"/>
    </source>
</evidence>
<evidence type="ECO:0000256" key="2">
    <source>
        <dbReference type="SAM" id="Phobius"/>
    </source>
</evidence>
<dbReference type="InterPro" id="IPR029044">
    <property type="entry name" value="Nucleotide-diphossugar_trans"/>
</dbReference>
<dbReference type="NCBIfam" id="TIGR04182">
    <property type="entry name" value="glyco_TIGR04182"/>
    <property type="match status" value="1"/>
</dbReference>
<sequence>MTDDVCVLLPTYDEAATVADVVSDFRRHGFEDVLVIDGGSTDETRTLASEAGARVEIQSGTGKGQAVREAVAEHVDAPYVLMADADGTYEAADAEAMLDPLRDGTAEHVIGDRFANMHEDAMTGLNRVGNTVFNSLFGLIHGASYGDILSGYRAFTVESFRRLRLTADGFGIETEMAVECARHGVRTTVVPITYLPRPDGSDTNLHPFKDGGIILMAIYRQAKTSNPLFYFGSAGGVSGLAGTALAAYVAYDWFANGISHNVLAIVAGVGVILGVQLLIFGVLSDLLVTLHAETLDRVERLEAEASPERRSSGSEGQQRADPPEQ</sequence>
<feature type="region of interest" description="Disordered" evidence="1">
    <location>
        <begin position="301"/>
        <end position="325"/>
    </location>
</feature>
<dbReference type="GeneID" id="81123828"/>
<dbReference type="Gene3D" id="3.90.550.10">
    <property type="entry name" value="Spore Coat Polysaccharide Biosynthesis Protein SpsA, Chain A"/>
    <property type="match status" value="1"/>
</dbReference>
<dbReference type="InterPro" id="IPR026456">
    <property type="entry name" value="GCTrfase_AglJ"/>
</dbReference>
<proteinExistence type="predicted"/>
<comment type="caution">
    <text evidence="4">The sequence shown here is derived from an EMBL/GenBank/DDBJ whole genome shotgun (WGS) entry which is preliminary data.</text>
</comment>
<protein>
    <submittedName>
        <fullName evidence="4">S-layer glycoprotein N-glycosyltransferase AglJ</fullName>
        <ecNumber evidence="4">2.4.1.-</ecNumber>
    </submittedName>
</protein>
<feature type="domain" description="Glycosyltransferase 2-like" evidence="3">
    <location>
        <begin position="6"/>
        <end position="126"/>
    </location>
</feature>
<dbReference type="CDD" id="cd04179">
    <property type="entry name" value="DPM_DPG-synthase_like"/>
    <property type="match status" value="1"/>
</dbReference>
<dbReference type="EC" id="2.4.1.-" evidence="4"/>
<accession>A0ABD5WBP6</accession>
<dbReference type="GO" id="GO:0016757">
    <property type="term" value="F:glycosyltransferase activity"/>
    <property type="evidence" value="ECO:0007669"/>
    <property type="project" value="UniProtKB-KW"/>
</dbReference>
<feature type="transmembrane region" description="Helical" evidence="2">
    <location>
        <begin position="228"/>
        <end position="251"/>
    </location>
</feature>
<dbReference type="AlphaFoldDB" id="A0ABD5WBP6"/>
<dbReference type="EMBL" id="JBHTAH010000004">
    <property type="protein sequence ID" value="MFC7069349.1"/>
    <property type="molecule type" value="Genomic_DNA"/>
</dbReference>
<dbReference type="Pfam" id="PF00535">
    <property type="entry name" value="Glycos_transf_2"/>
    <property type="match status" value="1"/>
</dbReference>
<keyword evidence="2" id="KW-0472">Membrane</keyword>
<dbReference type="PANTHER" id="PTHR48090">
    <property type="entry name" value="UNDECAPRENYL-PHOSPHATE 4-DEOXY-4-FORMAMIDO-L-ARABINOSE TRANSFERASE-RELATED"/>
    <property type="match status" value="1"/>
</dbReference>
<organism evidence="4 5">
    <name type="scientific">Halobaculum lipolyticum</name>
    <dbReference type="NCBI Taxonomy" id="3032001"/>
    <lineage>
        <taxon>Archaea</taxon>
        <taxon>Methanobacteriati</taxon>
        <taxon>Methanobacteriota</taxon>
        <taxon>Stenosarchaea group</taxon>
        <taxon>Halobacteria</taxon>
        <taxon>Halobacteriales</taxon>
        <taxon>Haloferacaceae</taxon>
        <taxon>Halobaculum</taxon>
    </lineage>
</organism>
<dbReference type="SUPFAM" id="SSF53448">
    <property type="entry name" value="Nucleotide-diphospho-sugar transferases"/>
    <property type="match status" value="1"/>
</dbReference>